<dbReference type="STRING" id="946483.Cenrod_0233"/>
<dbReference type="AlphaFoldDB" id="U5N537"/>
<evidence type="ECO:0000313" key="2">
    <source>
        <dbReference type="Proteomes" id="UP000017184"/>
    </source>
</evidence>
<dbReference type="eggNOG" id="COG1413">
    <property type="taxonomic scope" value="Bacteria"/>
</dbReference>
<dbReference type="Proteomes" id="UP000017184">
    <property type="component" value="Chromosome"/>
</dbReference>
<organism evidence="1 2">
    <name type="scientific">Candidatus Symbiobacter mobilis CR</name>
    <dbReference type="NCBI Taxonomy" id="946483"/>
    <lineage>
        <taxon>Bacteria</taxon>
        <taxon>Pseudomonadati</taxon>
        <taxon>Pseudomonadota</taxon>
        <taxon>Betaproteobacteria</taxon>
        <taxon>Burkholderiales</taxon>
        <taxon>Comamonadaceae</taxon>
    </lineage>
</organism>
<dbReference type="EMBL" id="CP004885">
    <property type="protein sequence ID" value="AGX86360.1"/>
    <property type="molecule type" value="Genomic_DNA"/>
</dbReference>
<accession>U5N537</accession>
<dbReference type="HOGENOM" id="CLU_108804_0_0_4"/>
<dbReference type="PATRIC" id="fig|946483.4.peg.230"/>
<keyword evidence="2" id="KW-1185">Reference proteome</keyword>
<name>U5N537_9BURK</name>
<gene>
    <name evidence="1" type="ORF">Cenrod_0233</name>
</gene>
<dbReference type="Pfam" id="PF13646">
    <property type="entry name" value="HEAT_2"/>
    <property type="match status" value="2"/>
</dbReference>
<keyword evidence="1" id="KW-0456">Lyase</keyword>
<dbReference type="Gene3D" id="1.25.10.10">
    <property type="entry name" value="Leucine-rich Repeat Variant"/>
    <property type="match status" value="1"/>
</dbReference>
<dbReference type="InterPro" id="IPR011989">
    <property type="entry name" value="ARM-like"/>
</dbReference>
<evidence type="ECO:0000313" key="1">
    <source>
        <dbReference type="EMBL" id="AGX86360.1"/>
    </source>
</evidence>
<protein>
    <submittedName>
        <fullName evidence="1">Repeat-containing PBS lyase heat domain protein</fullName>
    </submittedName>
</protein>
<proteinExistence type="predicted"/>
<dbReference type="SUPFAM" id="SSF48371">
    <property type="entry name" value="ARM repeat"/>
    <property type="match status" value="1"/>
</dbReference>
<reference evidence="1 2" key="1">
    <citation type="journal article" date="2013" name="Genome Biol.">
        <title>Genomic analysis reveals key aspects of prokaryotic symbiosis in the phototrophic consortium "Chlorochromatium aggregatum".</title>
        <authorList>
            <person name="Liu Z."/>
            <person name="Muller J."/>
            <person name="Li T."/>
            <person name="Alvey R.M."/>
            <person name="Vogl K."/>
            <person name="Frigaard N.U."/>
            <person name="Rockwell N.C."/>
            <person name="Boyd E.S."/>
            <person name="Tomsho L.P."/>
            <person name="Schuster S.C."/>
            <person name="Henke P."/>
            <person name="Rohde M."/>
            <person name="Overmann J."/>
            <person name="Bryant D.A."/>
        </authorList>
    </citation>
    <scope>NUCLEOTIDE SEQUENCE [LARGE SCALE GENOMIC DNA]</scope>
    <source>
        <strain evidence="1">CR</strain>
    </source>
</reference>
<dbReference type="InterPro" id="IPR016024">
    <property type="entry name" value="ARM-type_fold"/>
</dbReference>
<dbReference type="GO" id="GO:0016829">
    <property type="term" value="F:lyase activity"/>
    <property type="evidence" value="ECO:0007669"/>
    <property type="project" value="UniProtKB-KW"/>
</dbReference>
<sequence length="181" mass="20139">MDPDPQTRRWAARDMLDHIHSSSVLVERLLQEKDVSVREVILTTLTCLGDTTAVRGLIDCLRSEDAALRNEAVSAMRLLPDVVAPVMQDLLHDADSDVRIFAVNILEALRHPRVEQWLCEVAEFDSEVNVCATAVDLLGEVGTPAALDALRKLKDRFAEEPYIQFAADLAISRIMHGMNGH</sequence>
<dbReference type="KEGG" id="cbx:Cenrod_0233"/>